<dbReference type="PANTHER" id="PTHR43685">
    <property type="entry name" value="GLYCOSYLTRANSFERASE"/>
    <property type="match status" value="1"/>
</dbReference>
<proteinExistence type="predicted"/>
<sequence>MAAYEQSIPALEGGPKVSVIIPTYNRARFIGAALESVLAQTFTDFELVLVDDGSTDETPEVVARYLDDPRVLYIKQNNRGRSQARNRALAVARGAYIAFLDSDDSYLPEKLAKQVAYLDSKSDVDMIYTSATCVDEAGKPLAVQAYNAREEGDIYNLIAFFQPLTITLPTVMVRRAVMDRVGGFDINMERFEDTDLWRRIAKSHRVGAMPEVTCLLTTHDDNSLASQNPGKILRAIDYYITKVFRDDADRGMPSLRQGASRLCEYYGRALLLAADHRGKGLSLLTRAISYAPGRSPGIALRAIRTLVGAVLRGRIGSKGLEQ</sequence>
<dbReference type="AlphaFoldDB" id="A0A7X0IRL4"/>
<organism evidence="2 3">
    <name type="scientific">Rhizobium lusitanum</name>
    <dbReference type="NCBI Taxonomy" id="293958"/>
    <lineage>
        <taxon>Bacteria</taxon>
        <taxon>Pseudomonadati</taxon>
        <taxon>Pseudomonadota</taxon>
        <taxon>Alphaproteobacteria</taxon>
        <taxon>Hyphomicrobiales</taxon>
        <taxon>Rhizobiaceae</taxon>
        <taxon>Rhizobium/Agrobacterium group</taxon>
        <taxon>Rhizobium</taxon>
    </lineage>
</organism>
<dbReference type="CDD" id="cd00761">
    <property type="entry name" value="Glyco_tranf_GTA_type"/>
    <property type="match status" value="1"/>
</dbReference>
<evidence type="ECO:0000313" key="3">
    <source>
        <dbReference type="Proteomes" id="UP000565576"/>
    </source>
</evidence>
<dbReference type="Gene3D" id="3.90.550.10">
    <property type="entry name" value="Spore Coat Polysaccharide Biosynthesis Protein SpsA, Chain A"/>
    <property type="match status" value="1"/>
</dbReference>
<evidence type="ECO:0000313" key="2">
    <source>
        <dbReference type="EMBL" id="MBB6485564.1"/>
    </source>
</evidence>
<dbReference type="PANTHER" id="PTHR43685:SF2">
    <property type="entry name" value="GLYCOSYLTRANSFERASE 2-LIKE DOMAIN-CONTAINING PROTEIN"/>
    <property type="match status" value="1"/>
</dbReference>
<evidence type="ECO:0000259" key="1">
    <source>
        <dbReference type="Pfam" id="PF00535"/>
    </source>
</evidence>
<dbReference type="SUPFAM" id="SSF53448">
    <property type="entry name" value="Nucleotide-diphospho-sugar transferases"/>
    <property type="match status" value="1"/>
</dbReference>
<dbReference type="EMBL" id="JACHBG010000005">
    <property type="protein sequence ID" value="MBB6485564.1"/>
    <property type="molecule type" value="Genomic_DNA"/>
</dbReference>
<dbReference type="GO" id="GO:0016740">
    <property type="term" value="F:transferase activity"/>
    <property type="evidence" value="ECO:0007669"/>
    <property type="project" value="UniProtKB-KW"/>
</dbReference>
<accession>A0A7X0IRL4</accession>
<dbReference type="InterPro" id="IPR029044">
    <property type="entry name" value="Nucleotide-diphossugar_trans"/>
</dbReference>
<comment type="caution">
    <text evidence="2">The sequence shown here is derived from an EMBL/GenBank/DDBJ whole genome shotgun (WGS) entry which is preliminary data.</text>
</comment>
<dbReference type="InterPro" id="IPR001173">
    <property type="entry name" value="Glyco_trans_2-like"/>
</dbReference>
<dbReference type="Proteomes" id="UP000565576">
    <property type="component" value="Unassembled WGS sequence"/>
</dbReference>
<dbReference type="InterPro" id="IPR050834">
    <property type="entry name" value="Glycosyltransf_2"/>
</dbReference>
<dbReference type="RefSeq" id="WP_184704748.1">
    <property type="nucleotide sequence ID" value="NZ_JACHBG010000005.1"/>
</dbReference>
<keyword evidence="2" id="KW-0808">Transferase</keyword>
<gene>
    <name evidence="2" type="ORF">GGD46_002852</name>
</gene>
<name>A0A7X0IRL4_9HYPH</name>
<feature type="domain" description="Glycosyltransferase 2-like" evidence="1">
    <location>
        <begin position="18"/>
        <end position="126"/>
    </location>
</feature>
<protein>
    <submittedName>
        <fullName evidence="2">Glycosyltransferase involved in cell wall biosynthesis</fullName>
    </submittedName>
</protein>
<dbReference type="Pfam" id="PF00535">
    <property type="entry name" value="Glycos_transf_2"/>
    <property type="match status" value="1"/>
</dbReference>
<reference evidence="2 3" key="1">
    <citation type="submission" date="2020-08" db="EMBL/GenBank/DDBJ databases">
        <title>Genomic Encyclopedia of Type Strains, Phase IV (KMG-V): Genome sequencing to study the core and pangenomes of soil and plant-associated prokaryotes.</title>
        <authorList>
            <person name="Whitman W."/>
        </authorList>
    </citation>
    <scope>NUCLEOTIDE SEQUENCE [LARGE SCALE GENOMIC DNA]</scope>
    <source>
        <strain evidence="2 3">SEMIA 4060</strain>
    </source>
</reference>